<evidence type="ECO:0000313" key="2">
    <source>
        <dbReference type="EMBL" id="KAH7260015.1"/>
    </source>
</evidence>
<accession>A0A9P9HLZ6</accession>
<dbReference type="Proteomes" id="UP000736672">
    <property type="component" value="Unassembled WGS sequence"/>
</dbReference>
<organism evidence="2 3">
    <name type="scientific">Fusarium solani</name>
    <name type="common">Filamentous fungus</name>
    <dbReference type="NCBI Taxonomy" id="169388"/>
    <lineage>
        <taxon>Eukaryota</taxon>
        <taxon>Fungi</taxon>
        <taxon>Dikarya</taxon>
        <taxon>Ascomycota</taxon>
        <taxon>Pezizomycotina</taxon>
        <taxon>Sordariomycetes</taxon>
        <taxon>Hypocreomycetidae</taxon>
        <taxon>Hypocreales</taxon>
        <taxon>Nectriaceae</taxon>
        <taxon>Fusarium</taxon>
        <taxon>Fusarium solani species complex</taxon>
    </lineage>
</organism>
<evidence type="ECO:0000313" key="3">
    <source>
        <dbReference type="Proteomes" id="UP000736672"/>
    </source>
</evidence>
<dbReference type="AlphaFoldDB" id="A0A9P9HLZ6"/>
<sequence>MTRSKHLHRANQRLEYAKEIESKIRTWSMGEVFRLSTVHLALFLMAPMSVFHPGRILSPVDQTEEFLHLGVTTFPPLIRHFLEQSLISQSRNDDPVNQSEKNLCLQRDRNICVFTGDPNPRVCHILPLSWGNSKAAMKKTLLLRPAINVVMGTDWMHQHDKHIGDADRVWNMLCLNERLHELWAHGSCAFKGIRVQHLNHRESVVVLEFHWMPKLENTKPMVHANLEGRQNDWTKMANAMHQLHASKLPARDSEAQSGLSIPSGKRIDIRMARREAANFKAMIDLQWACITAAALSGVTSPRMLHEYEPYWWRCDEPYWWKCDEGMRFYILSWLDNID</sequence>
<keyword evidence="3" id="KW-1185">Reference proteome</keyword>
<dbReference type="Pfam" id="PF13391">
    <property type="entry name" value="HNH_2"/>
    <property type="match status" value="1"/>
</dbReference>
<dbReference type="InterPro" id="IPR003615">
    <property type="entry name" value="HNH_nuc"/>
</dbReference>
<gene>
    <name evidence="2" type="ORF">B0J15DRAFT_275116</name>
</gene>
<evidence type="ECO:0000259" key="1">
    <source>
        <dbReference type="Pfam" id="PF13391"/>
    </source>
</evidence>
<dbReference type="EMBL" id="JAGTJS010000008">
    <property type="protein sequence ID" value="KAH7260015.1"/>
    <property type="molecule type" value="Genomic_DNA"/>
</dbReference>
<protein>
    <recommendedName>
        <fullName evidence="1">HNH nuclease domain-containing protein</fullName>
    </recommendedName>
</protein>
<dbReference type="OrthoDB" id="5416097at2759"/>
<reference evidence="2" key="1">
    <citation type="journal article" date="2021" name="Nat. Commun.">
        <title>Genetic determinants of endophytism in the Arabidopsis root mycobiome.</title>
        <authorList>
            <person name="Mesny F."/>
            <person name="Miyauchi S."/>
            <person name="Thiergart T."/>
            <person name="Pickel B."/>
            <person name="Atanasova L."/>
            <person name="Karlsson M."/>
            <person name="Huettel B."/>
            <person name="Barry K.W."/>
            <person name="Haridas S."/>
            <person name="Chen C."/>
            <person name="Bauer D."/>
            <person name="Andreopoulos W."/>
            <person name="Pangilinan J."/>
            <person name="LaButti K."/>
            <person name="Riley R."/>
            <person name="Lipzen A."/>
            <person name="Clum A."/>
            <person name="Drula E."/>
            <person name="Henrissat B."/>
            <person name="Kohler A."/>
            <person name="Grigoriev I.V."/>
            <person name="Martin F.M."/>
            <person name="Hacquard S."/>
        </authorList>
    </citation>
    <scope>NUCLEOTIDE SEQUENCE</scope>
    <source>
        <strain evidence="2">FSSC 5 MPI-SDFR-AT-0091</strain>
    </source>
</reference>
<name>A0A9P9HLZ6_FUSSL</name>
<comment type="caution">
    <text evidence="2">The sequence shown here is derived from an EMBL/GenBank/DDBJ whole genome shotgun (WGS) entry which is preliminary data.</text>
</comment>
<proteinExistence type="predicted"/>
<feature type="domain" description="HNH nuclease" evidence="1">
    <location>
        <begin position="112"/>
        <end position="190"/>
    </location>
</feature>